<dbReference type="Gene3D" id="3.40.50.1100">
    <property type="match status" value="2"/>
</dbReference>
<keyword evidence="11" id="KW-1185">Reference proteome</keyword>
<comment type="cofactor">
    <cofactor evidence="2">
        <name>pyridoxal 5'-phosphate</name>
        <dbReference type="ChEBI" id="CHEBI:597326"/>
    </cofactor>
</comment>
<comment type="cofactor">
    <cofactor evidence="3">
        <name>Mn(2+)</name>
        <dbReference type="ChEBI" id="CHEBI:29035"/>
    </cofactor>
</comment>
<evidence type="ECO:0000256" key="4">
    <source>
        <dbReference type="ARBA" id="ARBA00001946"/>
    </source>
</evidence>
<evidence type="ECO:0000256" key="2">
    <source>
        <dbReference type="ARBA" id="ARBA00001933"/>
    </source>
</evidence>
<evidence type="ECO:0000259" key="9">
    <source>
        <dbReference type="Pfam" id="PF00291"/>
    </source>
</evidence>
<keyword evidence="8" id="KW-0456">Lyase</keyword>
<dbReference type="PANTHER" id="PTHR43050:SF1">
    <property type="entry name" value="SERINE RACEMASE"/>
    <property type="match status" value="1"/>
</dbReference>
<proteinExistence type="inferred from homology"/>
<feature type="non-terminal residue" evidence="10">
    <location>
        <position position="1"/>
    </location>
</feature>
<dbReference type="FunFam" id="3.40.50.1100:FF:000005">
    <property type="entry name" value="Threonine dehydratase catabolic"/>
    <property type="match status" value="1"/>
</dbReference>
<accession>K0T177</accession>
<dbReference type="GO" id="GO:0070179">
    <property type="term" value="P:D-serine biosynthetic process"/>
    <property type="evidence" value="ECO:0007669"/>
    <property type="project" value="TreeGrafter"/>
</dbReference>
<keyword evidence="6" id="KW-0460">Magnesium</keyword>
<organism evidence="10 11">
    <name type="scientific">Thalassiosira oceanica</name>
    <name type="common">Marine diatom</name>
    <dbReference type="NCBI Taxonomy" id="159749"/>
    <lineage>
        <taxon>Eukaryota</taxon>
        <taxon>Sar</taxon>
        <taxon>Stramenopiles</taxon>
        <taxon>Ochrophyta</taxon>
        <taxon>Bacillariophyta</taxon>
        <taxon>Coscinodiscophyceae</taxon>
        <taxon>Thalassiosirophycidae</taxon>
        <taxon>Thalassiosirales</taxon>
        <taxon>Thalassiosiraceae</taxon>
        <taxon>Thalassiosira</taxon>
    </lineage>
</organism>
<dbReference type="GO" id="GO:0005524">
    <property type="term" value="F:ATP binding"/>
    <property type="evidence" value="ECO:0007669"/>
    <property type="project" value="TreeGrafter"/>
</dbReference>
<evidence type="ECO:0000313" key="11">
    <source>
        <dbReference type="Proteomes" id="UP000266841"/>
    </source>
</evidence>
<evidence type="ECO:0000256" key="5">
    <source>
        <dbReference type="ARBA" id="ARBA00010869"/>
    </source>
</evidence>
<dbReference type="InterPro" id="IPR001926">
    <property type="entry name" value="TrpB-like_PALP"/>
</dbReference>
<dbReference type="InterPro" id="IPR036052">
    <property type="entry name" value="TrpB-like_PALP_sf"/>
</dbReference>
<evidence type="ECO:0000313" key="10">
    <source>
        <dbReference type="EMBL" id="EJK72388.1"/>
    </source>
</evidence>
<comment type="caution">
    <text evidence="10">The sequence shown here is derived from an EMBL/GenBank/DDBJ whole genome shotgun (WGS) entry which is preliminary data.</text>
</comment>
<sequence>SGTKPTGPCAAAYCAAMRNRTRGHGAGNSPATPATLLPGLASSKILQFGSALYRLDSRRAARPKGDRQWERLRVAGEGGDCAGQEEPESALLFRTAAAGVLRCRYTSRSRSRIILMIMDLPTYKDVVDASKTILGIAHRTPIQTSRTLDDELGVKVFIKAENFQRSGSFKFRGAFNAVSRCGKSGVLTYSSGNHAQGIALASKLLGVQATIIMPKDAPKSKVAGTLGYGANIVYYDRYAEVRDEVADKVMKTLPEETVFIPPYNHWYVIGGQGTVGKELIESLHSEDIFLDFIFVCVGGGGLISGISLAVKALSPRTIVIGVEPEAGDDAKRSLESGQIVHINTPKTIADGAQTQHLGEMTFEIMKKNVSQIVTVSDQELIDGMRFFGERMKMIVEPTGCLALAGLRKLVKSGHVKRGSKCGVIISGGNCDLSRYCELISSSNPTLRLLNRI</sequence>
<dbReference type="eggNOG" id="KOG1251">
    <property type="taxonomic scope" value="Eukaryota"/>
</dbReference>
<dbReference type="PANTHER" id="PTHR43050">
    <property type="entry name" value="SERINE / THREONINE RACEMASE FAMILY MEMBER"/>
    <property type="match status" value="1"/>
</dbReference>
<evidence type="ECO:0000256" key="3">
    <source>
        <dbReference type="ARBA" id="ARBA00001936"/>
    </source>
</evidence>
<protein>
    <recommendedName>
        <fullName evidence="9">Tryptophan synthase beta chain-like PALP domain-containing protein</fullName>
    </recommendedName>
</protein>
<comment type="cofactor">
    <cofactor evidence="4">
        <name>Mg(2+)</name>
        <dbReference type="ChEBI" id="CHEBI:18420"/>
    </cofactor>
</comment>
<dbReference type="AlphaFoldDB" id="K0T177"/>
<dbReference type="CDD" id="cd01562">
    <property type="entry name" value="Thr-dehyd"/>
    <property type="match status" value="1"/>
</dbReference>
<dbReference type="GO" id="GO:0003941">
    <property type="term" value="F:L-serine ammonia-lyase activity"/>
    <property type="evidence" value="ECO:0007669"/>
    <property type="project" value="TreeGrafter"/>
</dbReference>
<dbReference type="SUPFAM" id="SSF53686">
    <property type="entry name" value="Tryptophan synthase beta subunit-like PLP-dependent enzymes"/>
    <property type="match status" value="1"/>
</dbReference>
<dbReference type="FunFam" id="3.40.50.1100:FF:000007">
    <property type="entry name" value="L-threonine dehydratase catabolic TdcB"/>
    <property type="match status" value="1"/>
</dbReference>
<evidence type="ECO:0000256" key="6">
    <source>
        <dbReference type="ARBA" id="ARBA00022842"/>
    </source>
</evidence>
<keyword evidence="7" id="KW-0663">Pyridoxal phosphate</keyword>
<feature type="domain" description="Tryptophan synthase beta chain-like PALP" evidence="9">
    <location>
        <begin position="138"/>
        <end position="427"/>
    </location>
</feature>
<dbReference type="EMBL" id="AGNL01005924">
    <property type="protein sequence ID" value="EJK72388.1"/>
    <property type="molecule type" value="Genomic_DNA"/>
</dbReference>
<dbReference type="OrthoDB" id="271064at2759"/>
<dbReference type="InterPro" id="IPR000634">
    <property type="entry name" value="Ser/Thr_deHydtase_PyrdxlP-BS"/>
</dbReference>
<dbReference type="GO" id="GO:0030378">
    <property type="term" value="F:serine racemase activity"/>
    <property type="evidence" value="ECO:0007669"/>
    <property type="project" value="TreeGrafter"/>
</dbReference>
<evidence type="ECO:0000256" key="8">
    <source>
        <dbReference type="ARBA" id="ARBA00023239"/>
    </source>
</evidence>
<gene>
    <name evidence="10" type="ORF">THAOC_06084</name>
</gene>
<dbReference type="GO" id="GO:0030170">
    <property type="term" value="F:pyridoxal phosphate binding"/>
    <property type="evidence" value="ECO:0007669"/>
    <property type="project" value="InterPro"/>
</dbReference>
<dbReference type="PROSITE" id="PS00165">
    <property type="entry name" value="DEHYDRATASE_SER_THR"/>
    <property type="match status" value="1"/>
</dbReference>
<dbReference type="GO" id="GO:0018114">
    <property type="term" value="F:threonine racemase activity"/>
    <property type="evidence" value="ECO:0007669"/>
    <property type="project" value="TreeGrafter"/>
</dbReference>
<dbReference type="OMA" id="FKFRGGW"/>
<dbReference type="GO" id="GO:0000287">
    <property type="term" value="F:magnesium ion binding"/>
    <property type="evidence" value="ECO:0007669"/>
    <property type="project" value="TreeGrafter"/>
</dbReference>
<reference evidence="10 11" key="1">
    <citation type="journal article" date="2012" name="Genome Biol.">
        <title>Genome and low-iron response of an oceanic diatom adapted to chronic iron limitation.</title>
        <authorList>
            <person name="Lommer M."/>
            <person name="Specht M."/>
            <person name="Roy A.S."/>
            <person name="Kraemer L."/>
            <person name="Andreson R."/>
            <person name="Gutowska M.A."/>
            <person name="Wolf J."/>
            <person name="Bergner S.V."/>
            <person name="Schilhabel M.B."/>
            <person name="Klostermeier U.C."/>
            <person name="Beiko R.G."/>
            <person name="Rosenstiel P."/>
            <person name="Hippler M."/>
            <person name="Laroche J."/>
        </authorList>
    </citation>
    <scope>NUCLEOTIDE SEQUENCE [LARGE SCALE GENOMIC DNA]</scope>
    <source>
        <strain evidence="10 11">CCMP1005</strain>
    </source>
</reference>
<dbReference type="Pfam" id="PF00291">
    <property type="entry name" value="PALP"/>
    <property type="match status" value="1"/>
</dbReference>
<comment type="similarity">
    <text evidence="5">Belongs to the serine/threonine dehydratase family.</text>
</comment>
<dbReference type="Proteomes" id="UP000266841">
    <property type="component" value="Unassembled WGS sequence"/>
</dbReference>
<comment type="cofactor">
    <cofactor evidence="1">
        <name>Ca(2+)</name>
        <dbReference type="ChEBI" id="CHEBI:29108"/>
    </cofactor>
</comment>
<evidence type="ECO:0000256" key="7">
    <source>
        <dbReference type="ARBA" id="ARBA00022898"/>
    </source>
</evidence>
<name>K0T177_THAOC</name>
<evidence type="ECO:0000256" key="1">
    <source>
        <dbReference type="ARBA" id="ARBA00001913"/>
    </source>
</evidence>